<organism evidence="1 2">
    <name type="scientific">Piscirickettsia salmonis</name>
    <dbReference type="NCBI Taxonomy" id="1238"/>
    <lineage>
        <taxon>Bacteria</taxon>
        <taxon>Pseudomonadati</taxon>
        <taxon>Pseudomonadota</taxon>
        <taxon>Gammaproteobacteria</taxon>
        <taxon>Thiotrichales</taxon>
        <taxon>Piscirickettsiaceae</taxon>
        <taxon>Piscirickettsia</taxon>
    </lineage>
</organism>
<keyword evidence="2" id="KW-1185">Reference proteome</keyword>
<proteinExistence type="predicted"/>
<evidence type="ECO:0000313" key="1">
    <source>
        <dbReference type="EMBL" id="QGO07026.1"/>
    </source>
</evidence>
<dbReference type="RefSeq" id="WP_036778297.1">
    <property type="nucleotide sequence ID" value="NZ_CP012413.1"/>
</dbReference>
<protein>
    <submittedName>
        <fullName evidence="1">Uncharacterized protein</fullName>
    </submittedName>
</protein>
<reference evidence="1 2" key="1">
    <citation type="submission" date="2019-04" db="EMBL/GenBank/DDBJ databases">
        <title>Complete genome sequencing of Piscirickettsia salmonis strain Psal-009.</title>
        <authorList>
            <person name="Schober I."/>
            <person name="Bunk B."/>
            <person name="Sproer C."/>
            <person name="Carril G.P."/>
            <person name="Riedel T."/>
            <person name="Flores-Herrera P.A."/>
            <person name="Nourdin-Galindo G."/>
            <person name="Marshall S.H."/>
            <person name="Overmann J."/>
        </authorList>
    </citation>
    <scope>NUCLEOTIDE SEQUENCE [LARGE SCALE GENOMIC DNA]</scope>
    <source>
        <strain evidence="1 2">Psal-009</strain>
    </source>
</reference>
<evidence type="ECO:0000313" key="2">
    <source>
        <dbReference type="Proteomes" id="UP000422232"/>
    </source>
</evidence>
<name>A0A9Q6LRA1_PISSA</name>
<accession>A0A9Q6LRA1</accession>
<dbReference type="EMBL" id="CP038908">
    <property type="protein sequence ID" value="QGO07026.1"/>
    <property type="molecule type" value="Genomic_DNA"/>
</dbReference>
<gene>
    <name evidence="1" type="ORF">Psal009_02963</name>
</gene>
<dbReference type="AlphaFoldDB" id="A0A9Q6LRA1"/>
<dbReference type="Proteomes" id="UP000422232">
    <property type="component" value="Chromosome"/>
</dbReference>
<sequence length="157" mass="17765">MMQIIWRLCTFRAGPQDIVYSVFGLQLICVIHFILQWGWLSLRLPLLHSALVALFSAALLLALPYLVVNSAKYAGRFLQTALALQLVSCVLHILLLALFLLHSPLVLLNYYLIFSFIWGAALFSHIIKEAIVVKLWQAVLIVLIYFIVRTVSVIGLM</sequence>